<dbReference type="Gene3D" id="2.130.10.10">
    <property type="entry name" value="YVTN repeat-like/Quinoprotein amine dehydrogenase"/>
    <property type="match status" value="5"/>
</dbReference>
<dbReference type="AlphaFoldDB" id="W9NHL1"/>
<dbReference type="InterPro" id="IPR020472">
    <property type="entry name" value="WD40_PAC1"/>
</dbReference>
<proteinExistence type="predicted"/>
<feature type="repeat" description="WD" evidence="3">
    <location>
        <begin position="702"/>
        <end position="743"/>
    </location>
</feature>
<dbReference type="Pfam" id="PF00400">
    <property type="entry name" value="WD40"/>
    <property type="match status" value="9"/>
</dbReference>
<dbReference type="InterPro" id="IPR036322">
    <property type="entry name" value="WD40_repeat_dom_sf"/>
</dbReference>
<reference evidence="5" key="1">
    <citation type="submission" date="2011-10" db="EMBL/GenBank/DDBJ databases">
        <title>The Genome Sequence of Fusarium oxysporum HDV247.</title>
        <authorList>
            <consortium name="The Broad Institute Genome Sequencing Platform"/>
            <person name="Ma L.-J."/>
            <person name="Gale L.R."/>
            <person name="Schwartz D.C."/>
            <person name="Zhou S."/>
            <person name="Corby-Kistler H."/>
            <person name="Young S.K."/>
            <person name="Zeng Q."/>
            <person name="Gargeya S."/>
            <person name="Fitzgerald M."/>
            <person name="Haas B."/>
            <person name="Abouelleil A."/>
            <person name="Alvarado L."/>
            <person name="Arachchi H.M."/>
            <person name="Berlin A."/>
            <person name="Brown A."/>
            <person name="Chapman S.B."/>
            <person name="Chen Z."/>
            <person name="Dunbar C."/>
            <person name="Freedman E."/>
            <person name="Gearin G."/>
            <person name="Goldberg J."/>
            <person name="Griggs A."/>
            <person name="Gujja S."/>
            <person name="Heiman D."/>
            <person name="Howarth C."/>
            <person name="Larson L."/>
            <person name="Lui A."/>
            <person name="MacDonald P.J.P."/>
            <person name="Montmayeur A."/>
            <person name="Murphy C."/>
            <person name="Neiman D."/>
            <person name="Pearson M."/>
            <person name="Priest M."/>
            <person name="Roberts A."/>
            <person name="Saif S."/>
            <person name="Shea T."/>
            <person name="Shenoy N."/>
            <person name="Sisk P."/>
            <person name="Stolte C."/>
            <person name="Sykes S."/>
            <person name="Wortman J."/>
            <person name="Nusbaum C."/>
            <person name="Birren B."/>
        </authorList>
    </citation>
    <scope>NUCLEOTIDE SEQUENCE [LARGE SCALE GENOMIC DNA]</scope>
    <source>
        <strain evidence="5">HDV247</strain>
    </source>
</reference>
<dbReference type="Pfam" id="PF24883">
    <property type="entry name" value="NPHP3_N"/>
    <property type="match status" value="1"/>
</dbReference>
<dbReference type="PANTHER" id="PTHR19849">
    <property type="entry name" value="PHOSPHOLIPASE A-2-ACTIVATING PROTEIN"/>
    <property type="match status" value="1"/>
</dbReference>
<feature type="repeat" description="WD" evidence="3">
    <location>
        <begin position="873"/>
        <end position="914"/>
    </location>
</feature>
<reference evidence="5" key="2">
    <citation type="submission" date="2012-05" db="EMBL/GenBank/DDBJ databases">
        <title>Annotation of the Genome Sequence of Fusarium oxysporum HDV247.</title>
        <authorList>
            <consortium name="The Broad Institute Genomics Platform"/>
            <person name="Ma L.-J."/>
            <person name="Corby-Kistler H."/>
            <person name="Broz K."/>
            <person name="Gale L.R."/>
            <person name="Jonkers W."/>
            <person name="O'Donnell K."/>
            <person name="Ploetz R."/>
            <person name="Steinberg C."/>
            <person name="Schwartz D.C."/>
            <person name="VanEtten H."/>
            <person name="Zhou S."/>
            <person name="Young S.K."/>
            <person name="Zeng Q."/>
            <person name="Gargeya S."/>
            <person name="Fitzgerald M."/>
            <person name="Abouelleil A."/>
            <person name="Alvarado L."/>
            <person name="Chapman S.B."/>
            <person name="Gainer-Dewar J."/>
            <person name="Goldberg J."/>
            <person name="Griggs A."/>
            <person name="Gujja S."/>
            <person name="Hansen M."/>
            <person name="Howarth C."/>
            <person name="Imamovic A."/>
            <person name="Ireland A."/>
            <person name="Larimer J."/>
            <person name="McCowan C."/>
            <person name="Murphy C."/>
            <person name="Pearson M."/>
            <person name="Poon T.W."/>
            <person name="Priest M."/>
            <person name="Roberts A."/>
            <person name="Saif S."/>
            <person name="Shea T."/>
            <person name="Sykes S."/>
            <person name="Wortman J."/>
            <person name="Nusbaum C."/>
            <person name="Birren B."/>
        </authorList>
    </citation>
    <scope>NUCLEOTIDE SEQUENCE</scope>
    <source>
        <strain evidence="5">HDV247</strain>
    </source>
</reference>
<dbReference type="SMART" id="SM00320">
    <property type="entry name" value="WD40"/>
    <property type="match status" value="9"/>
</dbReference>
<dbReference type="SUPFAM" id="SSF50998">
    <property type="entry name" value="Quinoprotein alcohol dehydrogenase-like"/>
    <property type="match status" value="1"/>
</dbReference>
<dbReference type="InterPro" id="IPR011047">
    <property type="entry name" value="Quinoprotein_ADH-like_sf"/>
</dbReference>
<feature type="repeat" description="WD" evidence="3">
    <location>
        <begin position="915"/>
        <end position="956"/>
    </location>
</feature>
<dbReference type="InterPro" id="IPR027417">
    <property type="entry name" value="P-loop_NTPase"/>
</dbReference>
<dbReference type="SUPFAM" id="SSF50978">
    <property type="entry name" value="WD40 repeat-like"/>
    <property type="match status" value="1"/>
</dbReference>
<sequence>MRCLKHLYVTDPRADKQRIQETKGGLLKGSYCWILKNDRFQRFRDDPQSRLLWIKGDPGKGKTMLLCGIIDELEKESAKRLSYFFCQATEAQLSSATGVLRGLIYLLIIQQPSLISYVRAKYDTQEEKLFESINAWVLLTDIFMDMLNDPALEDVVLIVDALDECKTKHSELLDFIFKSPSHIKWIVSSRNHCPDIGPRLRNATHTAKLCLEDIGSTICEAVDVYIRHKVDQLICEENYDDKIRYAVQHYLMSHANGTFLWVALVCKELADPRVPRQHMLTKLTSFPAGLDQLYERMMEHIINSDDASLCKQILAIASAVYSPVTLKELISLVESLEEFDQDELKEIIGSCGSFLTLRKGVIYFVHQSAKEYLLDKASNQIVPSGTTDQHYTIFSRSLLVMSRSLRRDMYDLHHPGISIDDIRQPEPNPLASARYSCFYWVDHLSAAISDRTLMPIDDLQDDGTVHQFLSKKYLYWLEALSLLGRIPKGVVAMTKLETLLKGSGGTRLFDFVRDARRFILAHGRVIGNAPLQAYVSALIFSPRRSVTRRLFKEEEPSWILAKPTIAEDWDACLETLEGHDGGVNSVVFSPDGQRLASASHDKTLKVWNATTGHCTATFEGHYGWIHSVVFSPGGQRLASASRDGTVKMWDVGTGHCTATLEGHGGGVHSVVFSPDGQRLASASHDRTIKIWDAMTRQCFATLKGHHGWVNSVVFSPGGQRLASASHDGTVKIWNATTGDCQATLEGHSGEVNLMAFSLDGQRLASASRNRRDRTIKIWDATTGHCTTALRGHGDRVNLLTFSPDGQRLASASCDTTVKIWDATTGHCMATLRGHGDGVCSVAFSLDGQRLASASYDRTVKIWDATTGECTVTLEGHHGCVNSVVFSPDGQRLASASRDRTVKIWNTMTGDCQATLEGHGGEVNSVVFSPDSQRLASASIDRIAKIWDATTVQCLATFVIGSVADTIRFDKTGTHLLTDNVTFNLNLISHPSSFATAPASSLQPYPCQCQGYGISADRKWITYRGRNLLWLPFEYRPVKSAIATSIALGCTSGWVLLFQFSGEGPILS</sequence>
<feature type="domain" description="NACHT" evidence="4">
    <location>
        <begin position="50"/>
        <end position="190"/>
    </location>
</feature>
<organism evidence="5">
    <name type="scientific">Fusarium oxysporum f. sp. pisi HDV247</name>
    <dbReference type="NCBI Taxonomy" id="1080344"/>
    <lineage>
        <taxon>Eukaryota</taxon>
        <taxon>Fungi</taxon>
        <taxon>Dikarya</taxon>
        <taxon>Ascomycota</taxon>
        <taxon>Pezizomycotina</taxon>
        <taxon>Sordariomycetes</taxon>
        <taxon>Hypocreomycetidae</taxon>
        <taxon>Hypocreales</taxon>
        <taxon>Nectriaceae</taxon>
        <taxon>Fusarium</taxon>
        <taxon>Fusarium oxysporum species complex</taxon>
    </lineage>
</organism>
<dbReference type="InterPro" id="IPR007111">
    <property type="entry name" value="NACHT_NTPase"/>
</dbReference>
<dbReference type="EMBL" id="JH651109">
    <property type="protein sequence ID" value="EXA29477.1"/>
    <property type="molecule type" value="Genomic_DNA"/>
</dbReference>
<dbReference type="PANTHER" id="PTHR19849:SF1">
    <property type="entry name" value="F-BOX_WD REPEAT-CONTAINING PROTEIN 7"/>
    <property type="match status" value="1"/>
</dbReference>
<protein>
    <recommendedName>
        <fullName evidence="4">NACHT domain-containing protein</fullName>
    </recommendedName>
</protein>
<dbReference type="PROSITE" id="PS50837">
    <property type="entry name" value="NACHT"/>
    <property type="match status" value="1"/>
</dbReference>
<dbReference type="InterPro" id="IPR019775">
    <property type="entry name" value="WD40_repeat_CS"/>
</dbReference>
<dbReference type="GO" id="GO:0005634">
    <property type="term" value="C:nucleus"/>
    <property type="evidence" value="ECO:0007669"/>
    <property type="project" value="TreeGrafter"/>
</dbReference>
<gene>
    <name evidence="5" type="ORF">FOVG_19040</name>
</gene>
<dbReference type="GO" id="GO:0010992">
    <property type="term" value="P:ubiquitin recycling"/>
    <property type="evidence" value="ECO:0007669"/>
    <property type="project" value="TreeGrafter"/>
</dbReference>
<feature type="repeat" description="WD" evidence="3">
    <location>
        <begin position="660"/>
        <end position="701"/>
    </location>
</feature>
<evidence type="ECO:0000259" key="4">
    <source>
        <dbReference type="PROSITE" id="PS50837"/>
    </source>
</evidence>
<dbReference type="OrthoDB" id="538223at2759"/>
<dbReference type="PRINTS" id="PR00320">
    <property type="entry name" value="GPROTEINBRPT"/>
</dbReference>
<dbReference type="InterPro" id="IPR056884">
    <property type="entry name" value="NPHP3-like_N"/>
</dbReference>
<dbReference type="GO" id="GO:0043130">
    <property type="term" value="F:ubiquitin binding"/>
    <property type="evidence" value="ECO:0007669"/>
    <property type="project" value="TreeGrafter"/>
</dbReference>
<dbReference type="InterPro" id="IPR015943">
    <property type="entry name" value="WD40/YVTN_repeat-like_dom_sf"/>
</dbReference>
<dbReference type="PROSITE" id="PS50082">
    <property type="entry name" value="WD_REPEATS_2"/>
    <property type="match status" value="9"/>
</dbReference>
<dbReference type="PROSITE" id="PS00678">
    <property type="entry name" value="WD_REPEATS_1"/>
    <property type="match status" value="6"/>
</dbReference>
<evidence type="ECO:0000313" key="5">
    <source>
        <dbReference type="EMBL" id="EXA29477.1"/>
    </source>
</evidence>
<evidence type="ECO:0000256" key="1">
    <source>
        <dbReference type="ARBA" id="ARBA00022574"/>
    </source>
</evidence>
<keyword evidence="2" id="KW-0677">Repeat</keyword>
<keyword evidence="1 3" id="KW-0853">WD repeat</keyword>
<dbReference type="Gene3D" id="3.40.50.300">
    <property type="entry name" value="P-loop containing nucleotide triphosphate hydrolases"/>
    <property type="match status" value="1"/>
</dbReference>
<name>W9NHL1_FUSOX</name>
<evidence type="ECO:0000256" key="2">
    <source>
        <dbReference type="ARBA" id="ARBA00022737"/>
    </source>
</evidence>
<dbReference type="InterPro" id="IPR001680">
    <property type="entry name" value="WD40_rpt"/>
</dbReference>
<dbReference type="PROSITE" id="PS50294">
    <property type="entry name" value="WD_REPEATS_REGION"/>
    <property type="match status" value="8"/>
</dbReference>
<accession>W9NHL1</accession>
<feature type="repeat" description="WD" evidence="3">
    <location>
        <begin position="618"/>
        <end position="659"/>
    </location>
</feature>
<feature type="repeat" description="WD" evidence="3">
    <location>
        <begin position="744"/>
        <end position="788"/>
    </location>
</feature>
<feature type="repeat" description="WD" evidence="3">
    <location>
        <begin position="576"/>
        <end position="617"/>
    </location>
</feature>
<feature type="repeat" description="WD" evidence="3">
    <location>
        <begin position="789"/>
        <end position="830"/>
    </location>
</feature>
<feature type="repeat" description="WD" evidence="3">
    <location>
        <begin position="831"/>
        <end position="872"/>
    </location>
</feature>
<dbReference type="Proteomes" id="UP000030751">
    <property type="component" value="Unassembled WGS sequence"/>
</dbReference>
<dbReference type="GO" id="GO:0043161">
    <property type="term" value="P:proteasome-mediated ubiquitin-dependent protein catabolic process"/>
    <property type="evidence" value="ECO:0007669"/>
    <property type="project" value="TreeGrafter"/>
</dbReference>
<dbReference type="GO" id="GO:0005737">
    <property type="term" value="C:cytoplasm"/>
    <property type="evidence" value="ECO:0007669"/>
    <property type="project" value="TreeGrafter"/>
</dbReference>
<dbReference type="CDD" id="cd00200">
    <property type="entry name" value="WD40"/>
    <property type="match status" value="1"/>
</dbReference>
<evidence type="ECO:0000256" key="3">
    <source>
        <dbReference type="PROSITE-ProRule" id="PRU00221"/>
    </source>
</evidence>
<dbReference type="SUPFAM" id="SSF52540">
    <property type="entry name" value="P-loop containing nucleoside triphosphate hydrolases"/>
    <property type="match status" value="1"/>
</dbReference>